<dbReference type="InterPro" id="IPR035906">
    <property type="entry name" value="MetI-like_sf"/>
</dbReference>
<protein>
    <submittedName>
        <fullName evidence="9">Carbohydrate ABC transporter permease</fullName>
    </submittedName>
</protein>
<dbReference type="SUPFAM" id="SSF161098">
    <property type="entry name" value="MetI-like"/>
    <property type="match status" value="1"/>
</dbReference>
<keyword evidence="10" id="KW-1185">Reference proteome</keyword>
<dbReference type="Pfam" id="PF00528">
    <property type="entry name" value="BPD_transp_1"/>
    <property type="match status" value="1"/>
</dbReference>
<keyword evidence="2 7" id="KW-0813">Transport</keyword>
<dbReference type="Gene3D" id="1.10.3720.10">
    <property type="entry name" value="MetI-like"/>
    <property type="match status" value="1"/>
</dbReference>
<evidence type="ECO:0000256" key="5">
    <source>
        <dbReference type="ARBA" id="ARBA00022989"/>
    </source>
</evidence>
<evidence type="ECO:0000256" key="3">
    <source>
        <dbReference type="ARBA" id="ARBA00022475"/>
    </source>
</evidence>
<proteinExistence type="inferred from homology"/>
<feature type="transmembrane region" description="Helical" evidence="7">
    <location>
        <begin position="156"/>
        <end position="181"/>
    </location>
</feature>
<dbReference type="Proteomes" id="UP001589645">
    <property type="component" value="Unassembled WGS sequence"/>
</dbReference>
<keyword evidence="4 7" id="KW-0812">Transmembrane</keyword>
<evidence type="ECO:0000313" key="9">
    <source>
        <dbReference type="EMBL" id="MFB9134386.1"/>
    </source>
</evidence>
<dbReference type="PANTHER" id="PTHR30193:SF37">
    <property type="entry name" value="INNER MEMBRANE ABC TRANSPORTER PERMEASE PROTEIN YCJO"/>
    <property type="match status" value="1"/>
</dbReference>
<comment type="caution">
    <text evidence="9">The sequence shown here is derived from an EMBL/GenBank/DDBJ whole genome shotgun (WGS) entry which is preliminary data.</text>
</comment>
<comment type="subcellular location">
    <subcellularLocation>
        <location evidence="1 7">Cell membrane</location>
        <topology evidence="1 7">Multi-pass membrane protein</topology>
    </subcellularLocation>
</comment>
<dbReference type="PROSITE" id="PS50928">
    <property type="entry name" value="ABC_TM1"/>
    <property type="match status" value="1"/>
</dbReference>
<evidence type="ECO:0000256" key="6">
    <source>
        <dbReference type="ARBA" id="ARBA00023136"/>
    </source>
</evidence>
<dbReference type="EMBL" id="JBHMEP010000001">
    <property type="protein sequence ID" value="MFB9134386.1"/>
    <property type="molecule type" value="Genomic_DNA"/>
</dbReference>
<feature type="transmembrane region" description="Helical" evidence="7">
    <location>
        <begin position="12"/>
        <end position="37"/>
    </location>
</feature>
<evidence type="ECO:0000313" key="10">
    <source>
        <dbReference type="Proteomes" id="UP001589645"/>
    </source>
</evidence>
<keyword evidence="6 7" id="KW-0472">Membrane</keyword>
<organism evidence="9 10">
    <name type="scientific">Vibrio olivae</name>
    <dbReference type="NCBI Taxonomy" id="1243002"/>
    <lineage>
        <taxon>Bacteria</taxon>
        <taxon>Pseudomonadati</taxon>
        <taxon>Pseudomonadota</taxon>
        <taxon>Gammaproteobacteria</taxon>
        <taxon>Vibrionales</taxon>
        <taxon>Vibrionaceae</taxon>
        <taxon>Vibrio</taxon>
    </lineage>
</organism>
<evidence type="ECO:0000256" key="2">
    <source>
        <dbReference type="ARBA" id="ARBA00022448"/>
    </source>
</evidence>
<evidence type="ECO:0000256" key="1">
    <source>
        <dbReference type="ARBA" id="ARBA00004651"/>
    </source>
</evidence>
<sequence length="291" mass="33028">MIQEARSARERWGNFLFVTPYLFVFVTMIAIPLVWGIHLSFQKVDLFGPGQFVGLSNYERLFSNKIFLQTVWNTCYFVLFTVPILVVIGLLLALALNQQTRTANVLRGIFFASTILSVTVVTLIWRIIFIPNDGFMAMVFRWFNLEPIPFLSSPDWSLHSIGIATIWWCLGLPMILFTAALQQIPKELYEAAQLDNASKWTTFHRITLPSITRTIILVTIIEIVMQFQLFGQALLMTNGGPNNSSRSIVMFIYDAGFRRWDIGMAAAASQILFVIILIAALAQFAMSRKKG</sequence>
<evidence type="ECO:0000256" key="7">
    <source>
        <dbReference type="RuleBase" id="RU363032"/>
    </source>
</evidence>
<gene>
    <name evidence="9" type="ORF">ACFFUV_05295</name>
</gene>
<dbReference type="InterPro" id="IPR000515">
    <property type="entry name" value="MetI-like"/>
</dbReference>
<evidence type="ECO:0000256" key="4">
    <source>
        <dbReference type="ARBA" id="ARBA00022692"/>
    </source>
</evidence>
<name>A0ABV5HJI1_9VIBR</name>
<accession>A0ABV5HJI1</accession>
<reference evidence="9 10" key="1">
    <citation type="submission" date="2024-09" db="EMBL/GenBank/DDBJ databases">
        <authorList>
            <person name="Sun Q."/>
            <person name="Mori K."/>
        </authorList>
    </citation>
    <scope>NUCLEOTIDE SEQUENCE [LARGE SCALE GENOMIC DNA]</scope>
    <source>
        <strain evidence="9 10">CECT 8064</strain>
    </source>
</reference>
<feature type="transmembrane region" description="Helical" evidence="7">
    <location>
        <begin position="262"/>
        <end position="285"/>
    </location>
</feature>
<feature type="transmembrane region" description="Helical" evidence="7">
    <location>
        <begin position="108"/>
        <end position="128"/>
    </location>
</feature>
<evidence type="ECO:0000259" key="8">
    <source>
        <dbReference type="PROSITE" id="PS50928"/>
    </source>
</evidence>
<feature type="transmembrane region" description="Helical" evidence="7">
    <location>
        <begin position="76"/>
        <end position="96"/>
    </location>
</feature>
<keyword evidence="3" id="KW-1003">Cell membrane</keyword>
<comment type="similarity">
    <text evidence="7">Belongs to the binding-protein-dependent transport system permease family.</text>
</comment>
<feature type="transmembrane region" description="Helical" evidence="7">
    <location>
        <begin position="215"/>
        <end position="235"/>
    </location>
</feature>
<dbReference type="PANTHER" id="PTHR30193">
    <property type="entry name" value="ABC TRANSPORTER PERMEASE PROTEIN"/>
    <property type="match status" value="1"/>
</dbReference>
<feature type="domain" description="ABC transmembrane type-1" evidence="8">
    <location>
        <begin position="71"/>
        <end position="283"/>
    </location>
</feature>
<dbReference type="InterPro" id="IPR051393">
    <property type="entry name" value="ABC_transporter_permease"/>
</dbReference>
<dbReference type="CDD" id="cd06261">
    <property type="entry name" value="TM_PBP2"/>
    <property type="match status" value="1"/>
</dbReference>
<keyword evidence="5 7" id="KW-1133">Transmembrane helix</keyword>
<dbReference type="RefSeq" id="WP_390190264.1">
    <property type="nucleotide sequence ID" value="NZ_JBHMEP010000001.1"/>
</dbReference>